<feature type="transmembrane region" description="Helical" evidence="1">
    <location>
        <begin position="146"/>
        <end position="165"/>
    </location>
</feature>
<dbReference type="Proteomes" id="UP000177579">
    <property type="component" value="Unassembled WGS sequence"/>
</dbReference>
<feature type="transmembrane region" description="Helical" evidence="1">
    <location>
        <begin position="35"/>
        <end position="62"/>
    </location>
</feature>
<accession>A0A1F5TRQ1</accession>
<proteinExistence type="predicted"/>
<feature type="transmembrane region" description="Helical" evidence="1">
    <location>
        <begin position="68"/>
        <end position="89"/>
    </location>
</feature>
<reference evidence="2 3" key="1">
    <citation type="journal article" date="2016" name="Nat. Commun.">
        <title>Thousands of microbial genomes shed light on interconnected biogeochemical processes in an aquifer system.</title>
        <authorList>
            <person name="Anantharaman K."/>
            <person name="Brown C.T."/>
            <person name="Hug L.A."/>
            <person name="Sharon I."/>
            <person name="Castelle C.J."/>
            <person name="Probst A.J."/>
            <person name="Thomas B.C."/>
            <person name="Singh A."/>
            <person name="Wilkins M.J."/>
            <person name="Karaoz U."/>
            <person name="Brodie E.L."/>
            <person name="Williams K.H."/>
            <person name="Hubbard S.S."/>
            <person name="Banfield J.F."/>
        </authorList>
    </citation>
    <scope>NUCLEOTIDE SEQUENCE [LARGE SCALE GENOMIC DNA]</scope>
</reference>
<feature type="transmembrane region" description="Helical" evidence="1">
    <location>
        <begin position="6"/>
        <end position="23"/>
    </location>
</feature>
<gene>
    <name evidence="2" type="ORF">A2531_00200</name>
</gene>
<evidence type="ECO:0000313" key="2">
    <source>
        <dbReference type="EMBL" id="OGF41271.1"/>
    </source>
</evidence>
<name>A0A1F5TRQ1_9BACT</name>
<evidence type="ECO:0000313" key="3">
    <source>
        <dbReference type="Proteomes" id="UP000177579"/>
    </source>
</evidence>
<evidence type="ECO:0008006" key="4">
    <source>
        <dbReference type="Google" id="ProtNLM"/>
    </source>
</evidence>
<dbReference type="EMBL" id="MFGO01000011">
    <property type="protein sequence ID" value="OGF41271.1"/>
    <property type="molecule type" value="Genomic_DNA"/>
</dbReference>
<sequence>MYIKFILNILIIFFLFVIQVGFISGLPEFFKELNLFLVSFIFILGLFGFEKALVLSLGIGIFFDFYSFYPFGVYSIVVFITIVLSNFLLSNFLTNRSLYSFLALTAFAQIIFMILLHLFLFLIYFIKKEDWIIFFDADFWLKQGSGLLVNLLTALCFFYIFNFFSKRFKPVFLSKKLNQ</sequence>
<comment type="caution">
    <text evidence="2">The sequence shown here is derived from an EMBL/GenBank/DDBJ whole genome shotgun (WGS) entry which is preliminary data.</text>
</comment>
<keyword evidence="1" id="KW-0472">Membrane</keyword>
<dbReference type="AlphaFoldDB" id="A0A1F5TRQ1"/>
<protein>
    <recommendedName>
        <fullName evidence="4">Rod shape-determining protein MreD</fullName>
    </recommendedName>
</protein>
<keyword evidence="1" id="KW-0812">Transmembrane</keyword>
<organism evidence="2 3">
    <name type="scientific">Candidatus Falkowbacteria bacterium RIFOXYD2_FULL_34_120</name>
    <dbReference type="NCBI Taxonomy" id="1798007"/>
    <lineage>
        <taxon>Bacteria</taxon>
        <taxon>Candidatus Falkowiibacteriota</taxon>
    </lineage>
</organism>
<keyword evidence="1" id="KW-1133">Transmembrane helix</keyword>
<evidence type="ECO:0000256" key="1">
    <source>
        <dbReference type="SAM" id="Phobius"/>
    </source>
</evidence>
<feature type="transmembrane region" description="Helical" evidence="1">
    <location>
        <begin position="101"/>
        <end position="126"/>
    </location>
</feature>